<comment type="caution">
    <text evidence="1">The sequence shown here is derived from an EMBL/GenBank/DDBJ whole genome shotgun (WGS) entry which is preliminary data.</text>
</comment>
<proteinExistence type="predicted"/>
<gene>
    <name evidence="1" type="ORF">GMARGA_LOCUS26899</name>
</gene>
<protein>
    <submittedName>
        <fullName evidence="1">8640_t:CDS:1</fullName>
    </submittedName>
</protein>
<name>A0ABN7W744_GIGMA</name>
<dbReference type="EMBL" id="CAJVQB010032084">
    <property type="protein sequence ID" value="CAG8817829.1"/>
    <property type="molecule type" value="Genomic_DNA"/>
</dbReference>
<sequence length="69" mass="8171">MTSQLYGQFQWQQEKAIVKRKNVKHQTTKHKQTVYFVAQKLEVVTYTKQHGQNKAANHFDLDASMVGYW</sequence>
<evidence type="ECO:0000313" key="2">
    <source>
        <dbReference type="Proteomes" id="UP000789901"/>
    </source>
</evidence>
<reference evidence="1 2" key="1">
    <citation type="submission" date="2021-06" db="EMBL/GenBank/DDBJ databases">
        <authorList>
            <person name="Kallberg Y."/>
            <person name="Tangrot J."/>
            <person name="Rosling A."/>
        </authorList>
    </citation>
    <scope>NUCLEOTIDE SEQUENCE [LARGE SCALE GENOMIC DNA]</scope>
    <source>
        <strain evidence="1 2">120-4 pot B 10/14</strain>
    </source>
</reference>
<accession>A0ABN7W744</accession>
<keyword evidence="2" id="KW-1185">Reference proteome</keyword>
<feature type="non-terminal residue" evidence="1">
    <location>
        <position position="69"/>
    </location>
</feature>
<organism evidence="1 2">
    <name type="scientific">Gigaspora margarita</name>
    <dbReference type="NCBI Taxonomy" id="4874"/>
    <lineage>
        <taxon>Eukaryota</taxon>
        <taxon>Fungi</taxon>
        <taxon>Fungi incertae sedis</taxon>
        <taxon>Mucoromycota</taxon>
        <taxon>Glomeromycotina</taxon>
        <taxon>Glomeromycetes</taxon>
        <taxon>Diversisporales</taxon>
        <taxon>Gigasporaceae</taxon>
        <taxon>Gigaspora</taxon>
    </lineage>
</organism>
<dbReference type="Proteomes" id="UP000789901">
    <property type="component" value="Unassembled WGS sequence"/>
</dbReference>
<evidence type="ECO:0000313" key="1">
    <source>
        <dbReference type="EMBL" id="CAG8817829.1"/>
    </source>
</evidence>